<dbReference type="Pfam" id="PF00656">
    <property type="entry name" value="Peptidase_C14"/>
    <property type="match status" value="1"/>
</dbReference>
<evidence type="ECO:0000256" key="1">
    <source>
        <dbReference type="ARBA" id="ARBA00022574"/>
    </source>
</evidence>
<accession>A0A7G7BI96</accession>
<dbReference type="InterPro" id="IPR011600">
    <property type="entry name" value="Pept_C14_caspase"/>
</dbReference>
<keyword evidence="2" id="KW-0677">Repeat</keyword>
<dbReference type="InterPro" id="IPR029030">
    <property type="entry name" value="Caspase-like_dom_sf"/>
</dbReference>
<dbReference type="InterPro" id="IPR041664">
    <property type="entry name" value="AAA_16"/>
</dbReference>
<dbReference type="PANTHER" id="PTHR22847">
    <property type="entry name" value="WD40 REPEAT PROTEIN"/>
    <property type="match status" value="1"/>
</dbReference>
<dbReference type="InterPro" id="IPR036322">
    <property type="entry name" value="WD40_repeat_dom_sf"/>
</dbReference>
<dbReference type="PRINTS" id="PR00320">
    <property type="entry name" value="GPROTEINBRPT"/>
</dbReference>
<sequence>MPDLPFVDEVVPPVAAALSRLGYTTDVHRDVGADALRAAVFDAIGSVRVIYVASHGEPDSSNPHRVDVVPADARLGSGTNAAQWVDDAQKSGVPTLFLLDLCRSGRATELPHLVHRSDAPVNAWVLAASSGGEDAYDGRFSIALAQVLEEVADNGLDTDPVRSHVQFQKVARQVAQRVAQMPGMAQSVQSTAMVLAADEPALPFFPNGAFDPAEARLAEVDPALRVFLGQQDKRHFADKARNQFVGRRSQLRALAPWLDDVEAGGLRVVTGNPGVGKSALLGALACAAHPELERVAPHVRERLLSRDSGGCPSVHDRLAAVHARGRSADEVLTTIARQLRLGPAAEAGNATALVNLLPDTGEVPAVIVDALDEASEPDRTCTELVRLARAVRSDGRPVVRLTVGTRPWPQFSALLDLARAGDGLIDLDDADPDEVRGDLAAHLTGRLMMMESYEPARMRAIRDRLAHAVADRLAPHPGEPAPWGAFLVAGIFARYLERDPAPDSVEAAAALGHSAPTTLPQVLDLDLDTHPHGQQLRAILAAIAQAQGQGMPLEIALPLAGLFTDLDLQHARRNLLPEILFYLRTTPDHDGTLLYRLFHQALVDHLNPPTPDPTTTTPGDVLTHLLATHTTHDGTHRTWDTAPPYLLRHAPAHAQAAGRLDELLTDTEFLVHGTPDALLTAFPRAHTDQALLSRAVYRTSISEHRNTDHATRRRLLALDAARYGAKTLTSALMDRAEAGTWTPASATGGSLNPASRDTLTGHTDSVEAVACAVVDGRPVAVTGSEDETVRVWDLATGQQVGAPLTGHTDEVDAVACTVVDGRPVAVSGSFDETVRVWDLATGQQVGAPLTGHTDKVDAVACTVVDGRPVAVSGSYDETVRVWDLATGQQVGAPLTGHTDRVTAVACAVVNGRPAAVTGSDDETVRVWDLATGQQVGEPLTGHTEPVHSVACAVVNGRPVAVTGSADATVRMWDLTTRRKVGKLTDHTQPVGRVACTVLEGRPVAVTTATDAMRVWDLTTRRQVGEPLTGHTGWPVACTVLDGNPIVVTGLGSQVKVWDLAGLTTRRQVGEPFTGHTDRVTAVACTVVDGRPAAVSADFYGTVRVWDMATGRPIGKPLTGHPSNVWAVACTVVDGRPVAVTGSMDETVRVSNLTTRRKVRKLTGHTGAVRAVACTVMNGRPVAVTTSDDGTVRVWDLTTRRQVGTLAGQTNRVNAVACTVMNGRTVAVTTSDDATVRVWDLTTGRPIGKPLTSHPSNVRAVACTVMNGRPVAVTGSYDETVRVWDLNTSRQFGKPLTGHTEPVNAVACTVMNGRPVAVTGSDDRTVRVWDLDTRRYIDRIPLPAPCEELAVGAGDRLVIGIGSDVVFLTRVPPRS</sequence>
<feature type="repeat" description="WD" evidence="3">
    <location>
        <begin position="1161"/>
        <end position="1204"/>
    </location>
</feature>
<dbReference type="Gene3D" id="3.40.50.1460">
    <property type="match status" value="1"/>
</dbReference>
<evidence type="ECO:0000259" key="5">
    <source>
        <dbReference type="Pfam" id="PF13191"/>
    </source>
</evidence>
<dbReference type="Proteomes" id="UP000515307">
    <property type="component" value="Chromosome"/>
</dbReference>
<evidence type="ECO:0000313" key="6">
    <source>
        <dbReference type="EMBL" id="QNE75061.1"/>
    </source>
</evidence>
<feature type="repeat" description="WD" evidence="3">
    <location>
        <begin position="939"/>
        <end position="982"/>
    </location>
</feature>
<dbReference type="GO" id="GO:0006508">
    <property type="term" value="P:proteolysis"/>
    <property type="evidence" value="ECO:0007669"/>
    <property type="project" value="InterPro"/>
</dbReference>
<dbReference type="SUPFAM" id="SSF50998">
    <property type="entry name" value="Quinoprotein alcohol dehydrogenase-like"/>
    <property type="match status" value="1"/>
</dbReference>
<dbReference type="SUPFAM" id="SSF50978">
    <property type="entry name" value="WD40 repeat-like"/>
    <property type="match status" value="1"/>
</dbReference>
<reference evidence="7" key="1">
    <citation type="submission" date="2019-10" db="EMBL/GenBank/DDBJ databases">
        <title>Antimicrobial potential of Antarctic Bacteria.</title>
        <authorList>
            <person name="Benaud N."/>
            <person name="Edwards R.J."/>
            <person name="Ferrari B.C."/>
        </authorList>
    </citation>
    <scope>NUCLEOTIDE SEQUENCE [LARGE SCALE GENOMIC DNA]</scope>
    <source>
        <strain evidence="7">NBSH44</strain>
    </source>
</reference>
<dbReference type="GO" id="GO:0004197">
    <property type="term" value="F:cysteine-type endopeptidase activity"/>
    <property type="evidence" value="ECO:0007669"/>
    <property type="project" value="InterPro"/>
</dbReference>
<name>A0A7G7BI96_9ACTN</name>
<feature type="repeat" description="WD" evidence="3">
    <location>
        <begin position="894"/>
        <end position="937"/>
    </location>
</feature>
<evidence type="ECO:0000313" key="7">
    <source>
        <dbReference type="Proteomes" id="UP000515307"/>
    </source>
</evidence>
<dbReference type="PROSITE" id="PS50082">
    <property type="entry name" value="WD_REPEATS_2"/>
    <property type="match status" value="9"/>
</dbReference>
<proteinExistence type="predicted"/>
<feature type="repeat" description="WD" evidence="3">
    <location>
        <begin position="1295"/>
        <end position="1338"/>
    </location>
</feature>
<feature type="repeat" description="WD" evidence="3">
    <location>
        <begin position="849"/>
        <end position="892"/>
    </location>
</feature>
<evidence type="ECO:0000256" key="3">
    <source>
        <dbReference type="PROSITE-ProRule" id="PRU00221"/>
    </source>
</evidence>
<dbReference type="Pfam" id="PF13191">
    <property type="entry name" value="AAA_16"/>
    <property type="match status" value="1"/>
</dbReference>
<dbReference type="SUPFAM" id="SSF52540">
    <property type="entry name" value="P-loop containing nucleoside triphosphate hydrolases"/>
    <property type="match status" value="1"/>
</dbReference>
<feature type="domain" description="Orc1-like AAA ATPase" evidence="5">
    <location>
        <begin position="243"/>
        <end position="387"/>
    </location>
</feature>
<protein>
    <submittedName>
        <fullName evidence="6">AAA family ATPase</fullName>
    </submittedName>
</protein>
<dbReference type="PANTHER" id="PTHR22847:SF637">
    <property type="entry name" value="WD REPEAT DOMAIN 5B"/>
    <property type="match status" value="1"/>
</dbReference>
<dbReference type="RefSeq" id="WP_185298596.1">
    <property type="nucleotide sequence ID" value="NZ_CP045702.1"/>
</dbReference>
<evidence type="ECO:0000256" key="2">
    <source>
        <dbReference type="ARBA" id="ARBA00022737"/>
    </source>
</evidence>
<dbReference type="Gene3D" id="2.130.10.10">
    <property type="entry name" value="YVTN repeat-like/Quinoprotein amine dehydrogenase"/>
    <property type="match status" value="4"/>
</dbReference>
<dbReference type="InterPro" id="IPR020472">
    <property type="entry name" value="WD40_PAC1"/>
</dbReference>
<dbReference type="PROSITE" id="PS50294">
    <property type="entry name" value="WD_REPEATS_REGION"/>
    <property type="match status" value="8"/>
</dbReference>
<dbReference type="InterPro" id="IPR011047">
    <property type="entry name" value="Quinoprotein_ADH-like_sf"/>
</dbReference>
<feature type="repeat" description="WD" evidence="3">
    <location>
        <begin position="1205"/>
        <end position="1248"/>
    </location>
</feature>
<organism evidence="6 7">
    <name type="scientific">Streptomyces finlayi</name>
    <dbReference type="NCBI Taxonomy" id="67296"/>
    <lineage>
        <taxon>Bacteria</taxon>
        <taxon>Bacillati</taxon>
        <taxon>Actinomycetota</taxon>
        <taxon>Actinomycetes</taxon>
        <taxon>Kitasatosporales</taxon>
        <taxon>Streptomycetaceae</taxon>
        <taxon>Streptomyces</taxon>
    </lineage>
</organism>
<dbReference type="InterPro" id="IPR001680">
    <property type="entry name" value="WD40_rpt"/>
</dbReference>
<dbReference type="CDD" id="cd00200">
    <property type="entry name" value="WD40"/>
    <property type="match status" value="2"/>
</dbReference>
<evidence type="ECO:0000259" key="4">
    <source>
        <dbReference type="Pfam" id="PF00656"/>
    </source>
</evidence>
<keyword evidence="1 3" id="KW-0853">WD repeat</keyword>
<feature type="repeat" description="WD" evidence="3">
    <location>
        <begin position="759"/>
        <end position="802"/>
    </location>
</feature>
<dbReference type="PROSITE" id="PS00678">
    <property type="entry name" value="WD_REPEATS_1"/>
    <property type="match status" value="9"/>
</dbReference>
<dbReference type="InterPro" id="IPR027417">
    <property type="entry name" value="P-loop_NTPase"/>
</dbReference>
<dbReference type="EMBL" id="CP045702">
    <property type="protein sequence ID" value="QNE75061.1"/>
    <property type="molecule type" value="Genomic_DNA"/>
</dbReference>
<feature type="repeat" description="WD" evidence="3">
    <location>
        <begin position="804"/>
        <end position="847"/>
    </location>
</feature>
<feature type="repeat" description="WD" evidence="3">
    <location>
        <begin position="1250"/>
        <end position="1293"/>
    </location>
</feature>
<feature type="domain" description="Peptidase C14 caspase" evidence="4">
    <location>
        <begin position="15"/>
        <end position="188"/>
    </location>
</feature>
<gene>
    <name evidence="6" type="ORF">F0344_10960</name>
</gene>
<dbReference type="SUPFAM" id="SSF52129">
    <property type="entry name" value="Caspase-like"/>
    <property type="match status" value="1"/>
</dbReference>
<dbReference type="InterPro" id="IPR019775">
    <property type="entry name" value="WD40_repeat_CS"/>
</dbReference>
<dbReference type="Pfam" id="PF00400">
    <property type="entry name" value="WD40"/>
    <property type="match status" value="11"/>
</dbReference>
<dbReference type="InterPro" id="IPR015943">
    <property type="entry name" value="WD40/YVTN_repeat-like_dom_sf"/>
</dbReference>
<dbReference type="SMART" id="SM00320">
    <property type="entry name" value="WD40"/>
    <property type="match status" value="13"/>
</dbReference>
<keyword evidence="7" id="KW-1185">Reference proteome</keyword>
<dbReference type="KEGG" id="sfiy:F0344_10960"/>